<dbReference type="InterPro" id="IPR014756">
    <property type="entry name" value="Ig_E-set"/>
</dbReference>
<dbReference type="GO" id="GO:0005975">
    <property type="term" value="P:carbohydrate metabolic process"/>
    <property type="evidence" value="ECO:0007669"/>
    <property type="project" value="InterPro"/>
</dbReference>
<keyword evidence="2" id="KW-0326">Glycosidase</keyword>
<dbReference type="KEGG" id="lyk:FLP23_01385"/>
<protein>
    <submittedName>
        <fullName evidence="4">Glycoside hydrolase family 13 protein</fullName>
    </submittedName>
</protein>
<reference evidence="4 5" key="1">
    <citation type="submission" date="2019-09" db="EMBL/GenBank/DDBJ databases">
        <title>Genome sequencing of strain KACC 19322.</title>
        <authorList>
            <person name="Heo J."/>
            <person name="Kim S.-J."/>
            <person name="Kim J.-S."/>
            <person name="Hong S.-B."/>
            <person name="Kwon S.-W."/>
        </authorList>
    </citation>
    <scope>NUCLEOTIDE SEQUENCE [LARGE SCALE GENOMIC DNA]</scope>
    <source>
        <strain evidence="4 5">KACC 19322</strain>
    </source>
</reference>
<name>A0A5C1Y4T6_9MICO</name>
<dbReference type="SUPFAM" id="SSF51445">
    <property type="entry name" value="(Trans)glycosidases"/>
    <property type="match status" value="1"/>
</dbReference>
<dbReference type="SUPFAM" id="SSF81296">
    <property type="entry name" value="E set domains"/>
    <property type="match status" value="1"/>
</dbReference>
<keyword evidence="1 4" id="KW-0378">Hydrolase</keyword>
<dbReference type="OrthoDB" id="9043248at2"/>
<dbReference type="SMART" id="SM00642">
    <property type="entry name" value="Aamy"/>
    <property type="match status" value="1"/>
</dbReference>
<organism evidence="4 5">
    <name type="scientific">Protaetiibacter larvae</name>
    <dbReference type="NCBI Taxonomy" id="2592654"/>
    <lineage>
        <taxon>Bacteria</taxon>
        <taxon>Bacillati</taxon>
        <taxon>Actinomycetota</taxon>
        <taxon>Actinomycetes</taxon>
        <taxon>Micrococcales</taxon>
        <taxon>Microbacteriaceae</taxon>
        <taxon>Protaetiibacter</taxon>
    </lineage>
</organism>
<feature type="domain" description="Glycosyl hydrolase family 13 catalytic" evidence="3">
    <location>
        <begin position="144"/>
        <end position="534"/>
    </location>
</feature>
<dbReference type="InterPro" id="IPR017853">
    <property type="entry name" value="GH"/>
</dbReference>
<evidence type="ECO:0000256" key="1">
    <source>
        <dbReference type="ARBA" id="ARBA00022801"/>
    </source>
</evidence>
<dbReference type="CDD" id="cd11338">
    <property type="entry name" value="AmyAc_CMD"/>
    <property type="match status" value="1"/>
</dbReference>
<gene>
    <name evidence="4" type="ORF">FLP23_01385</name>
</gene>
<evidence type="ECO:0000313" key="4">
    <source>
        <dbReference type="EMBL" id="QEO08786.1"/>
    </source>
</evidence>
<dbReference type="Proteomes" id="UP000322159">
    <property type="component" value="Chromosome"/>
</dbReference>
<accession>A0A5C1Y4T6</accession>
<dbReference type="CDD" id="cd02857">
    <property type="entry name" value="E_set_CDase_PDE_N"/>
    <property type="match status" value="1"/>
</dbReference>
<evidence type="ECO:0000256" key="2">
    <source>
        <dbReference type="ARBA" id="ARBA00023295"/>
    </source>
</evidence>
<evidence type="ECO:0000313" key="5">
    <source>
        <dbReference type="Proteomes" id="UP000322159"/>
    </source>
</evidence>
<dbReference type="InterPro" id="IPR006047">
    <property type="entry name" value="GH13_cat_dom"/>
</dbReference>
<evidence type="ECO:0000259" key="3">
    <source>
        <dbReference type="SMART" id="SM00642"/>
    </source>
</evidence>
<dbReference type="InterPro" id="IPR004185">
    <property type="entry name" value="Glyco_hydro_13_lg-like_dom"/>
</dbReference>
<dbReference type="PANTHER" id="PTHR10357">
    <property type="entry name" value="ALPHA-AMYLASE FAMILY MEMBER"/>
    <property type="match status" value="1"/>
</dbReference>
<proteinExistence type="predicted"/>
<dbReference type="GO" id="GO:0004553">
    <property type="term" value="F:hydrolase activity, hydrolyzing O-glycosyl compounds"/>
    <property type="evidence" value="ECO:0007669"/>
    <property type="project" value="InterPro"/>
</dbReference>
<dbReference type="RefSeq" id="WP_149324219.1">
    <property type="nucleotide sequence ID" value="NZ_CP043504.1"/>
</dbReference>
<sequence length="633" mass="69138">MSLPDALAGHAAPPLAGLPHHDGSPLYVSTQHPGLGQAVGVRVRVPRRFGALRQARVRSNPDREPRYAEARIVHETPDAVWWQAELVVENPVHGYRFLLEDAAGGTWWLTSKGLSHIETRDVDDFRLVTHPAPPAWGESMVMYQVFPDRFARSAAADERTPPEWALPAAWGDEVIHQGPGTGEQFFGGDLAGVEEHLDHLDSLGVNLLYLTPVFPGRSNHRYDALSFDHVDPQLGGDEALVSLVAAAHARGIRVIGDLTTNHSGDAHEWFRAAYGNPEAAESAFYLWLDDGQTDYVSWLGFRSLPKFNWGSAELRARFIEGPDSVVARYLQPPFSLDGWRIDVANMTGRHREEDLNEEVRRTVRRTMVEVNPDTLLVGESTNDAAIDFTGDAWHGAMTYANFTRPLWNWLSVPGSPAGGGLGMTLGRTVDYTGRDFYAAHREFAAAFPWRIRLHTMNALDTHDTPRFLTSARPGVLPAAVGLAMTLPGIPVVWAGDEFGLTAADGEQARTPMPWGSVERSADTIGLYRRLIALKREHPALNGGGIRWLLATDDAVAFVRETAEECVLVLAARAAADVDLAGELPDDAELLEGAVSWSAGLVHVPGPAFHAWRLPGVELPSWEGLPASFGPSAG</sequence>
<dbReference type="Pfam" id="PF00128">
    <property type="entry name" value="Alpha-amylase"/>
    <property type="match status" value="1"/>
</dbReference>
<keyword evidence="5" id="KW-1185">Reference proteome</keyword>
<dbReference type="EMBL" id="CP043504">
    <property type="protein sequence ID" value="QEO08786.1"/>
    <property type="molecule type" value="Genomic_DNA"/>
</dbReference>
<dbReference type="PANTHER" id="PTHR10357:SF210">
    <property type="entry name" value="MALTODEXTRIN GLUCOSIDASE"/>
    <property type="match status" value="1"/>
</dbReference>
<dbReference type="Gene3D" id="3.20.20.80">
    <property type="entry name" value="Glycosidases"/>
    <property type="match status" value="1"/>
</dbReference>
<dbReference type="AlphaFoldDB" id="A0A5C1Y4T6"/>